<protein>
    <recommendedName>
        <fullName evidence="7">Major facilitator superfamily (MFS) profile domain-containing protein</fullName>
    </recommendedName>
</protein>
<feature type="domain" description="Major facilitator superfamily (MFS) profile" evidence="7">
    <location>
        <begin position="20"/>
        <end position="125"/>
    </location>
</feature>
<evidence type="ECO:0000256" key="1">
    <source>
        <dbReference type="ARBA" id="ARBA00004141"/>
    </source>
</evidence>
<evidence type="ECO:0000256" key="5">
    <source>
        <dbReference type="ARBA" id="ARBA00023136"/>
    </source>
</evidence>
<evidence type="ECO:0000256" key="4">
    <source>
        <dbReference type="ARBA" id="ARBA00022989"/>
    </source>
</evidence>
<dbReference type="PROSITE" id="PS50850">
    <property type="entry name" value="MFS"/>
    <property type="match status" value="1"/>
</dbReference>
<keyword evidence="2" id="KW-0813">Transport</keyword>
<dbReference type="InterPro" id="IPR011701">
    <property type="entry name" value="MFS"/>
</dbReference>
<evidence type="ECO:0000256" key="3">
    <source>
        <dbReference type="ARBA" id="ARBA00022692"/>
    </source>
</evidence>
<feature type="transmembrane region" description="Helical" evidence="6">
    <location>
        <begin position="62"/>
        <end position="82"/>
    </location>
</feature>
<dbReference type="InterPro" id="IPR036259">
    <property type="entry name" value="MFS_trans_sf"/>
</dbReference>
<keyword evidence="5 6" id="KW-0472">Membrane</keyword>
<dbReference type="AlphaFoldDB" id="A0A9W9KH26"/>
<organism evidence="8 9">
    <name type="scientific">Penicillium angulare</name>
    <dbReference type="NCBI Taxonomy" id="116970"/>
    <lineage>
        <taxon>Eukaryota</taxon>
        <taxon>Fungi</taxon>
        <taxon>Dikarya</taxon>
        <taxon>Ascomycota</taxon>
        <taxon>Pezizomycotina</taxon>
        <taxon>Eurotiomycetes</taxon>
        <taxon>Eurotiomycetidae</taxon>
        <taxon>Eurotiales</taxon>
        <taxon>Aspergillaceae</taxon>
        <taxon>Penicillium</taxon>
    </lineage>
</organism>
<reference evidence="8" key="2">
    <citation type="journal article" date="2023" name="IMA Fungus">
        <title>Comparative genomic study of the Penicillium genus elucidates a diverse pangenome and 15 lateral gene transfer events.</title>
        <authorList>
            <person name="Petersen C."/>
            <person name="Sorensen T."/>
            <person name="Nielsen M.R."/>
            <person name="Sondergaard T.E."/>
            <person name="Sorensen J.L."/>
            <person name="Fitzpatrick D.A."/>
            <person name="Frisvad J.C."/>
            <person name="Nielsen K.L."/>
        </authorList>
    </citation>
    <scope>NUCLEOTIDE SEQUENCE</scope>
    <source>
        <strain evidence="8">IBT 30069</strain>
    </source>
</reference>
<keyword evidence="3 6" id="KW-0812">Transmembrane</keyword>
<dbReference type="InterPro" id="IPR050930">
    <property type="entry name" value="MFS_Vesicular_Transporter"/>
</dbReference>
<reference evidence="8" key="1">
    <citation type="submission" date="2022-11" db="EMBL/GenBank/DDBJ databases">
        <authorList>
            <person name="Petersen C."/>
        </authorList>
    </citation>
    <scope>NUCLEOTIDE SEQUENCE</scope>
    <source>
        <strain evidence="8">IBT 30069</strain>
    </source>
</reference>
<sequence>MDSESQPSHSPSWRSSKALVLLTVCVAMFTETLLFGFLVPILPYTLEDRLHLDPSHTQNLTSTLLSIYGLVTLISTPFVASWADRVGTRKIPLLLALAVTLVGTVLVAFVPYRALKLSRLYAPSV</sequence>
<comment type="subcellular location">
    <subcellularLocation>
        <location evidence="1">Membrane</location>
        <topology evidence="1">Multi-pass membrane protein</topology>
    </subcellularLocation>
</comment>
<gene>
    <name evidence="8" type="ORF">N7456_002949</name>
</gene>
<dbReference type="Proteomes" id="UP001149165">
    <property type="component" value="Unassembled WGS sequence"/>
</dbReference>
<evidence type="ECO:0000256" key="6">
    <source>
        <dbReference type="SAM" id="Phobius"/>
    </source>
</evidence>
<name>A0A9W9KH26_9EURO</name>
<dbReference type="SUPFAM" id="SSF103473">
    <property type="entry name" value="MFS general substrate transporter"/>
    <property type="match status" value="1"/>
</dbReference>
<dbReference type="PANTHER" id="PTHR23506">
    <property type="entry name" value="GH10249P"/>
    <property type="match status" value="1"/>
</dbReference>
<keyword evidence="9" id="KW-1185">Reference proteome</keyword>
<evidence type="ECO:0000313" key="9">
    <source>
        <dbReference type="Proteomes" id="UP001149165"/>
    </source>
</evidence>
<comment type="caution">
    <text evidence="8">The sequence shown here is derived from an EMBL/GenBank/DDBJ whole genome shotgun (WGS) entry which is preliminary data.</text>
</comment>
<evidence type="ECO:0000313" key="8">
    <source>
        <dbReference type="EMBL" id="KAJ5106274.1"/>
    </source>
</evidence>
<evidence type="ECO:0000259" key="7">
    <source>
        <dbReference type="PROSITE" id="PS50850"/>
    </source>
</evidence>
<proteinExistence type="predicted"/>
<dbReference type="GO" id="GO:0016020">
    <property type="term" value="C:membrane"/>
    <property type="evidence" value="ECO:0007669"/>
    <property type="project" value="UniProtKB-SubCell"/>
</dbReference>
<dbReference type="Pfam" id="PF07690">
    <property type="entry name" value="MFS_1"/>
    <property type="match status" value="1"/>
</dbReference>
<dbReference type="OrthoDB" id="5086884at2759"/>
<feature type="transmembrane region" description="Helical" evidence="6">
    <location>
        <begin position="94"/>
        <end position="115"/>
    </location>
</feature>
<dbReference type="GO" id="GO:0022857">
    <property type="term" value="F:transmembrane transporter activity"/>
    <property type="evidence" value="ECO:0007669"/>
    <property type="project" value="InterPro"/>
</dbReference>
<keyword evidence="4 6" id="KW-1133">Transmembrane helix</keyword>
<dbReference type="InterPro" id="IPR020846">
    <property type="entry name" value="MFS_dom"/>
</dbReference>
<evidence type="ECO:0000256" key="2">
    <source>
        <dbReference type="ARBA" id="ARBA00022448"/>
    </source>
</evidence>
<dbReference type="EMBL" id="JAPQKH010000003">
    <property type="protein sequence ID" value="KAJ5106274.1"/>
    <property type="molecule type" value="Genomic_DNA"/>
</dbReference>
<dbReference type="Gene3D" id="1.20.1250.20">
    <property type="entry name" value="MFS general substrate transporter like domains"/>
    <property type="match status" value="1"/>
</dbReference>
<accession>A0A9W9KH26</accession>
<dbReference type="PANTHER" id="PTHR23506:SF35">
    <property type="entry name" value="MAJOR FACILITATOR SUPERFAMILY (MFS) PROFILE DOMAIN-CONTAINING PROTEIN-RELATED"/>
    <property type="match status" value="1"/>
</dbReference>
<feature type="transmembrane region" description="Helical" evidence="6">
    <location>
        <begin position="20"/>
        <end position="42"/>
    </location>
</feature>